<dbReference type="PANTHER" id="PTHR43372:SF4">
    <property type="entry name" value="FATTY-ACID AMIDE HYDROLASE 2"/>
    <property type="match status" value="1"/>
</dbReference>
<evidence type="ECO:0000259" key="3">
    <source>
        <dbReference type="Pfam" id="PF01425"/>
    </source>
</evidence>
<comment type="similarity">
    <text evidence="1">Belongs to the amidase family.</text>
</comment>
<dbReference type="AlphaFoldDB" id="A0AAF3EPF4"/>
<organism evidence="4 5">
    <name type="scientific">Mesorhabditis belari</name>
    <dbReference type="NCBI Taxonomy" id="2138241"/>
    <lineage>
        <taxon>Eukaryota</taxon>
        <taxon>Metazoa</taxon>
        <taxon>Ecdysozoa</taxon>
        <taxon>Nematoda</taxon>
        <taxon>Chromadorea</taxon>
        <taxon>Rhabditida</taxon>
        <taxon>Rhabditina</taxon>
        <taxon>Rhabditomorpha</taxon>
        <taxon>Rhabditoidea</taxon>
        <taxon>Rhabditidae</taxon>
        <taxon>Mesorhabditinae</taxon>
        <taxon>Mesorhabditis</taxon>
    </lineage>
</organism>
<dbReference type="PANTHER" id="PTHR43372">
    <property type="entry name" value="FATTY-ACID AMIDE HYDROLASE"/>
    <property type="match status" value="1"/>
</dbReference>
<keyword evidence="2" id="KW-0472">Membrane</keyword>
<dbReference type="InterPro" id="IPR023631">
    <property type="entry name" value="Amidase_dom"/>
</dbReference>
<dbReference type="GO" id="GO:0012505">
    <property type="term" value="C:endomembrane system"/>
    <property type="evidence" value="ECO:0007669"/>
    <property type="project" value="TreeGrafter"/>
</dbReference>
<keyword evidence="2" id="KW-0812">Transmembrane</keyword>
<dbReference type="Pfam" id="PF01425">
    <property type="entry name" value="Amidase"/>
    <property type="match status" value="1"/>
</dbReference>
<name>A0AAF3EPF4_9BILA</name>
<feature type="transmembrane region" description="Helical" evidence="2">
    <location>
        <begin position="12"/>
        <end position="33"/>
    </location>
</feature>
<dbReference type="Proteomes" id="UP000887575">
    <property type="component" value="Unassembled WGS sequence"/>
</dbReference>
<accession>A0AAF3EPF4</accession>
<keyword evidence="2" id="KW-1133">Transmembrane helix</keyword>
<reference evidence="5" key="1">
    <citation type="submission" date="2024-02" db="UniProtKB">
        <authorList>
            <consortium name="WormBaseParasite"/>
        </authorList>
    </citation>
    <scope>IDENTIFICATION</scope>
</reference>
<evidence type="ECO:0000256" key="2">
    <source>
        <dbReference type="SAM" id="Phobius"/>
    </source>
</evidence>
<dbReference type="InterPro" id="IPR052739">
    <property type="entry name" value="FAAH2"/>
</dbReference>
<sequence length="429" mass="48113">MNFTEELHFLKQSFTISLSNLIGFIVHFFLYLINIRKEAKHVKPTKEPLLLISATKLSAKIRERKVNPIINAVVELYKEKALQKAEEVDEYLEKCDQNELNQLAFSKPLLGIPFTCKDMFDVKDTKTTLGNWWKKENVSTTTHLVIQRMIDAGAILIAKTTTSEDCMWIESSNPLNGTTGNPYDTRKNAGGSSGGEGALIAAAGSLLGIGSDFAGSIRIPAALNGVYGLKTTSGVLPLSEFLDNPVESKMAVFGPIARFPEDLNLVLKEKFHWITEIPNWFFGKSRHSLGSIFDYHALDRMYGDEKKNELITCVSEFRADFDKILGEDSIIVHPTWPRGAAFHHGEIPYFNYIHTGIYNIFNLPVVALPYGVDNEGMPLSVSVRIGYYCDIDEEDYELLDILQIIGPNGSDGWLVELAEMIEREKEAHK</sequence>
<evidence type="ECO:0000256" key="1">
    <source>
        <dbReference type="ARBA" id="ARBA00009199"/>
    </source>
</evidence>
<evidence type="ECO:0000313" key="4">
    <source>
        <dbReference type="Proteomes" id="UP000887575"/>
    </source>
</evidence>
<dbReference type="Gene3D" id="3.90.1300.10">
    <property type="entry name" value="Amidase signature (AS) domain"/>
    <property type="match status" value="2"/>
</dbReference>
<dbReference type="SUPFAM" id="SSF75304">
    <property type="entry name" value="Amidase signature (AS) enzymes"/>
    <property type="match status" value="1"/>
</dbReference>
<proteinExistence type="inferred from homology"/>
<evidence type="ECO:0000313" key="5">
    <source>
        <dbReference type="WBParaSite" id="MBELARI_LOCUS15961"/>
    </source>
</evidence>
<feature type="domain" description="Amidase" evidence="3">
    <location>
        <begin position="62"/>
        <end position="276"/>
    </location>
</feature>
<keyword evidence="4" id="KW-1185">Reference proteome</keyword>
<dbReference type="WBParaSite" id="MBELARI_LOCUS15961">
    <property type="protein sequence ID" value="MBELARI_LOCUS15961"/>
    <property type="gene ID" value="MBELARI_LOCUS15961"/>
</dbReference>
<dbReference type="InterPro" id="IPR036928">
    <property type="entry name" value="AS_sf"/>
</dbReference>
<dbReference type="InterPro" id="IPR020556">
    <property type="entry name" value="Amidase_CS"/>
</dbReference>
<protein>
    <recommendedName>
        <fullName evidence="3">Amidase domain-containing protein</fullName>
    </recommendedName>
</protein>
<dbReference type="PROSITE" id="PS00571">
    <property type="entry name" value="AMIDASES"/>
    <property type="match status" value="1"/>
</dbReference>